<dbReference type="AlphaFoldDB" id="A0A1H5T8A4"/>
<sequence length="527" mass="58807">MAPTEQQIINTLEKILSHSLFHSSPKLSSFLRYIVEQTSEGRGDRLKQYTIATELFGKAEDFDPAVDPIVRMQASKLRKSLDAYYQSQPENILVKITLPKGSYQPSFELVDDSLTVPVPIVIEDASPAIAVLPFTCLDNGVAAETLSMVNSFHQELNLALSKFEQLTVLSSLRVDELVRSKPSLSEIKAELNAKYLLSGTSRVVGDKIRLTVTLSETEQGRQVWSERFECVSDESTLYQEQDRLVVLIASKVGSAYGCISLHEYAEVKRGGLTDLDGYQARLCYLEYLTRMTREGLHDIRDLFERLVAGPYASDAQSLAILSQLYCDSFMFGEVTLEQAQEKCSLLVAKALDYAPLNNEVLLAQAWWALLTQKPQRVAGCAERIMQLNPGSTYTLGAAGWLVCLSGNFDFGLNILRQISVREDYYPSWLKLANALNAVKLGDMESALSSIELFYFEGNPLQAILLALIYKVAQQESLAEQHWQEALAILPNASVVAEQLLNTIFLDRELSETLDNARLALVTQFTEI</sequence>
<dbReference type="InterPro" id="IPR011990">
    <property type="entry name" value="TPR-like_helical_dom_sf"/>
</dbReference>
<dbReference type="Gene3D" id="1.25.40.10">
    <property type="entry name" value="Tetratricopeptide repeat domain"/>
    <property type="match status" value="1"/>
</dbReference>
<proteinExistence type="predicted"/>
<dbReference type="RefSeq" id="WP_103878751.1">
    <property type="nucleotide sequence ID" value="NZ_FNVG01000002.1"/>
</dbReference>
<reference evidence="2" key="1">
    <citation type="submission" date="2016-10" db="EMBL/GenBank/DDBJ databases">
        <authorList>
            <person name="Varghese N."/>
            <person name="Submissions S."/>
        </authorList>
    </citation>
    <scope>NUCLEOTIDE SEQUENCE [LARGE SCALE GENOMIC DNA]</scope>
    <source>
        <strain evidence="2">CGMCC 1.7062</strain>
    </source>
</reference>
<gene>
    <name evidence="1" type="ORF">SAMN04488244_102144</name>
</gene>
<protein>
    <submittedName>
        <fullName evidence="1">TolB amino-terminal domain-containing protein</fullName>
    </submittedName>
</protein>
<name>A0A1H5T8A4_9VIBR</name>
<organism evidence="1 2">
    <name type="scientific">Vibrio hangzhouensis</name>
    <dbReference type="NCBI Taxonomy" id="462991"/>
    <lineage>
        <taxon>Bacteria</taxon>
        <taxon>Pseudomonadati</taxon>
        <taxon>Pseudomonadota</taxon>
        <taxon>Gammaproteobacteria</taxon>
        <taxon>Vibrionales</taxon>
        <taxon>Vibrionaceae</taxon>
        <taxon>Vibrio</taxon>
    </lineage>
</organism>
<dbReference type="SUPFAM" id="SSF48452">
    <property type="entry name" value="TPR-like"/>
    <property type="match status" value="1"/>
</dbReference>
<dbReference type="EMBL" id="FNVG01000002">
    <property type="protein sequence ID" value="SEF58388.1"/>
    <property type="molecule type" value="Genomic_DNA"/>
</dbReference>
<evidence type="ECO:0000313" key="1">
    <source>
        <dbReference type="EMBL" id="SEF58388.1"/>
    </source>
</evidence>
<dbReference type="OrthoDB" id="54411at2"/>
<dbReference type="Proteomes" id="UP000236721">
    <property type="component" value="Unassembled WGS sequence"/>
</dbReference>
<keyword evidence="2" id="KW-1185">Reference proteome</keyword>
<accession>A0A1H5T8A4</accession>
<evidence type="ECO:0000313" key="2">
    <source>
        <dbReference type="Proteomes" id="UP000236721"/>
    </source>
</evidence>